<organism evidence="1 2">
    <name type="scientific">Piliocolobus tephrosceles</name>
    <name type="common">Ugandan red Colobus</name>
    <dbReference type="NCBI Taxonomy" id="591936"/>
    <lineage>
        <taxon>Eukaryota</taxon>
        <taxon>Metazoa</taxon>
        <taxon>Chordata</taxon>
        <taxon>Craniata</taxon>
        <taxon>Vertebrata</taxon>
        <taxon>Euteleostomi</taxon>
        <taxon>Mammalia</taxon>
        <taxon>Eutheria</taxon>
        <taxon>Euarchontoglires</taxon>
        <taxon>Primates</taxon>
        <taxon>Haplorrhini</taxon>
        <taxon>Catarrhini</taxon>
        <taxon>Cercopithecidae</taxon>
        <taxon>Colobinae</taxon>
        <taxon>Piliocolobus</taxon>
    </lineage>
</organism>
<dbReference type="Ensembl" id="ENSPTET00000030231.1">
    <property type="protein sequence ID" value="ENSPTEP00000020875.1"/>
    <property type="gene ID" value="ENSPTEG00000022034.1"/>
</dbReference>
<reference evidence="1" key="1">
    <citation type="submission" date="2025-08" db="UniProtKB">
        <authorList>
            <consortium name="Ensembl"/>
        </authorList>
    </citation>
    <scope>IDENTIFICATION</scope>
</reference>
<evidence type="ECO:0000313" key="2">
    <source>
        <dbReference type="Proteomes" id="UP000694416"/>
    </source>
</evidence>
<proteinExistence type="predicted"/>
<evidence type="ECO:0000313" key="1">
    <source>
        <dbReference type="Ensembl" id="ENSPTEP00000020875.1"/>
    </source>
</evidence>
<name>A0A8C9HG76_9PRIM</name>
<keyword evidence="2" id="KW-1185">Reference proteome</keyword>
<dbReference type="Proteomes" id="UP000694416">
    <property type="component" value="Unplaced"/>
</dbReference>
<dbReference type="AlphaFoldDB" id="A0A8C9HG76"/>
<accession>A0A8C9HG76</accession>
<reference evidence="1" key="2">
    <citation type="submission" date="2025-09" db="UniProtKB">
        <authorList>
            <consortium name="Ensembl"/>
        </authorList>
    </citation>
    <scope>IDENTIFICATION</scope>
</reference>
<protein>
    <submittedName>
        <fullName evidence="1">Uncharacterized protein</fullName>
    </submittedName>
</protein>
<sequence length="57" mass="6137">KNQPGMVVGTCNPSYSGGRGRRIWVSISDSLSEKGKNMSGRRIRTLSTHLGGRCSPC</sequence>